<dbReference type="Pfam" id="PF06258">
    <property type="entry name" value="Mito_fiss_Elm1"/>
    <property type="match status" value="1"/>
</dbReference>
<dbReference type="EMBL" id="CP066681">
    <property type="protein sequence ID" value="QQG36963.1"/>
    <property type="molecule type" value="Genomic_DNA"/>
</dbReference>
<protein>
    <submittedName>
        <fullName evidence="1">Mitochondrial fission ELM1 family protein</fullName>
    </submittedName>
</protein>
<reference evidence="1 2" key="1">
    <citation type="submission" date="2020-07" db="EMBL/GenBank/DDBJ databases">
        <title>Huge and variable diversity of episymbiotic CPR bacteria and DPANN archaea in groundwater ecosystems.</title>
        <authorList>
            <person name="He C.Y."/>
            <person name="Keren R."/>
            <person name="Whittaker M."/>
            <person name="Farag I.F."/>
            <person name="Doudna J."/>
            <person name="Cate J.H.D."/>
            <person name="Banfield J.F."/>
        </authorList>
    </citation>
    <scope>NUCLEOTIDE SEQUENCE [LARGE SCALE GENOMIC DNA]</scope>
    <source>
        <strain evidence="1">NC_groundwater_70_Ag_B-0.1um_54_66</strain>
    </source>
</reference>
<organism evidence="1 2">
    <name type="scientific">Micavibrio aeruginosavorus</name>
    <dbReference type="NCBI Taxonomy" id="349221"/>
    <lineage>
        <taxon>Bacteria</taxon>
        <taxon>Pseudomonadati</taxon>
        <taxon>Bdellovibrionota</taxon>
        <taxon>Bdellovibrionia</taxon>
        <taxon>Bdellovibrionales</taxon>
        <taxon>Pseudobdellovibrionaceae</taxon>
        <taxon>Micavibrio</taxon>
    </lineage>
</organism>
<accession>A0A7T5UIR3</accession>
<dbReference type="InterPro" id="IPR009367">
    <property type="entry name" value="Elm1-like"/>
</dbReference>
<gene>
    <name evidence="1" type="ORF">HYS17_04115</name>
</gene>
<proteinExistence type="predicted"/>
<sequence length="349" mass="39563">MTLNIQDHFSNRGRPYIYYILGDDEPTRGDSHGYAGIGRAMARKLGGTFIQIDDEMLGRLYPGQTSSYERENCFLRDYGVADIVICRGVYGTGRFTDRDTVMIEGRNENLGTQLDKDMLVAHHITPELLHTEGLRFREHYQDQIEGTLIAFLLVENIASEKLLGESLVLHALQNDQATIFLTTCWRTTESDYEKVMQGCRDAIRDAGAESRVRLVSYHLNDEKGNPHSYNPYTGLLDQSDHIILWGRSHSMFSEAAATGKTIHVGCLQHDNGGYRHLEGKGIVRAYSFDMPALETVRGTPVNKTVEIAEKMIKERAAYSLRKKGMLPFELDDYARYEAERQIRMKTAPA</sequence>
<dbReference type="Proteomes" id="UP000595362">
    <property type="component" value="Chromosome"/>
</dbReference>
<name>A0A7T5UIR3_9BACT</name>
<evidence type="ECO:0000313" key="1">
    <source>
        <dbReference type="EMBL" id="QQG36963.1"/>
    </source>
</evidence>
<evidence type="ECO:0000313" key="2">
    <source>
        <dbReference type="Proteomes" id="UP000595362"/>
    </source>
</evidence>
<dbReference type="AlphaFoldDB" id="A0A7T5UIR3"/>